<dbReference type="InterPro" id="IPR009081">
    <property type="entry name" value="PP-bd_ACP"/>
</dbReference>
<dbReference type="Pfam" id="PF00550">
    <property type="entry name" value="PP-binding"/>
    <property type="match status" value="1"/>
</dbReference>
<protein>
    <submittedName>
        <fullName evidence="2">Phosphopantetheine-binding protein</fullName>
    </submittedName>
</protein>
<evidence type="ECO:0000259" key="1">
    <source>
        <dbReference type="PROSITE" id="PS50075"/>
    </source>
</evidence>
<name>A0ABW2JRP0_9ACTN</name>
<accession>A0ABW2JRP0</accession>
<evidence type="ECO:0000313" key="2">
    <source>
        <dbReference type="EMBL" id="MFC7307906.1"/>
    </source>
</evidence>
<dbReference type="Gene3D" id="1.10.1200.10">
    <property type="entry name" value="ACP-like"/>
    <property type="match status" value="1"/>
</dbReference>
<dbReference type="EMBL" id="JBHTCF010000013">
    <property type="protein sequence ID" value="MFC7307906.1"/>
    <property type="molecule type" value="Genomic_DNA"/>
</dbReference>
<proteinExistence type="predicted"/>
<reference evidence="3" key="1">
    <citation type="journal article" date="2019" name="Int. J. Syst. Evol. Microbiol.">
        <title>The Global Catalogue of Microorganisms (GCM) 10K type strain sequencing project: providing services to taxonomists for standard genome sequencing and annotation.</title>
        <authorList>
            <consortium name="The Broad Institute Genomics Platform"/>
            <consortium name="The Broad Institute Genome Sequencing Center for Infectious Disease"/>
            <person name="Wu L."/>
            <person name="Ma J."/>
        </authorList>
    </citation>
    <scope>NUCLEOTIDE SEQUENCE [LARGE SCALE GENOMIC DNA]</scope>
    <source>
        <strain evidence="3">SYNS20</strain>
    </source>
</reference>
<dbReference type="SUPFAM" id="SSF47336">
    <property type="entry name" value="ACP-like"/>
    <property type="match status" value="1"/>
</dbReference>
<gene>
    <name evidence="2" type="ORF">ACFQVC_27225</name>
</gene>
<evidence type="ECO:0000313" key="3">
    <source>
        <dbReference type="Proteomes" id="UP001596523"/>
    </source>
</evidence>
<keyword evidence="3" id="KW-1185">Reference proteome</keyword>
<sequence length="91" mass="9629">MTTQESAAPQPGGGTLTATEEAVAAIWHDLFGGADISAEDDFFELGGNSLTAIRFLARVDERFAPDVLLPETLYEDARLGSLAKAIDEAMA</sequence>
<comment type="caution">
    <text evidence="2">The sequence shown here is derived from an EMBL/GenBank/DDBJ whole genome shotgun (WGS) entry which is preliminary data.</text>
</comment>
<dbReference type="PANTHER" id="PTHR45527">
    <property type="entry name" value="NONRIBOSOMAL PEPTIDE SYNTHETASE"/>
    <property type="match status" value="1"/>
</dbReference>
<dbReference type="Proteomes" id="UP001596523">
    <property type="component" value="Unassembled WGS sequence"/>
</dbReference>
<organism evidence="2 3">
    <name type="scientific">Streptomyces monticola</name>
    <dbReference type="NCBI Taxonomy" id="2666263"/>
    <lineage>
        <taxon>Bacteria</taxon>
        <taxon>Bacillati</taxon>
        <taxon>Actinomycetota</taxon>
        <taxon>Actinomycetes</taxon>
        <taxon>Kitasatosporales</taxon>
        <taxon>Streptomycetaceae</taxon>
        <taxon>Streptomyces</taxon>
    </lineage>
</organism>
<dbReference type="RefSeq" id="WP_381835395.1">
    <property type="nucleotide sequence ID" value="NZ_JBHTCF010000013.1"/>
</dbReference>
<dbReference type="PROSITE" id="PS50075">
    <property type="entry name" value="CARRIER"/>
    <property type="match status" value="1"/>
</dbReference>
<feature type="domain" description="Carrier" evidence="1">
    <location>
        <begin position="14"/>
        <end position="90"/>
    </location>
</feature>
<dbReference type="PANTHER" id="PTHR45527:SF1">
    <property type="entry name" value="FATTY ACID SYNTHASE"/>
    <property type="match status" value="1"/>
</dbReference>
<dbReference type="InterPro" id="IPR036736">
    <property type="entry name" value="ACP-like_sf"/>
</dbReference>